<evidence type="ECO:0000313" key="4">
    <source>
        <dbReference type="Proteomes" id="UP000251942"/>
    </source>
</evidence>
<organism evidence="1 3">
    <name type="scientific">Legionella feeleii</name>
    <dbReference type="NCBI Taxonomy" id="453"/>
    <lineage>
        <taxon>Bacteria</taxon>
        <taxon>Pseudomonadati</taxon>
        <taxon>Pseudomonadota</taxon>
        <taxon>Gammaproteobacteria</taxon>
        <taxon>Legionellales</taxon>
        <taxon>Legionellaceae</taxon>
        <taxon>Legionella</taxon>
    </lineage>
</organism>
<accession>A0A0W0U842</accession>
<reference evidence="2 4" key="2">
    <citation type="submission" date="2018-06" db="EMBL/GenBank/DDBJ databases">
        <authorList>
            <consortium name="Pathogen Informatics"/>
            <person name="Doyle S."/>
        </authorList>
    </citation>
    <scope>NUCLEOTIDE SEQUENCE [LARGE SCALE GENOMIC DNA]</scope>
    <source>
        <strain evidence="2 4">NCTC12022</strain>
    </source>
</reference>
<evidence type="ECO:0000313" key="1">
    <source>
        <dbReference type="EMBL" id="KTD04164.1"/>
    </source>
</evidence>
<dbReference type="EMBL" id="LNYB01000009">
    <property type="protein sequence ID" value="KTD04164.1"/>
    <property type="molecule type" value="Genomic_DNA"/>
</dbReference>
<gene>
    <name evidence="1" type="ORF">Lfee_0252</name>
    <name evidence="2" type="ORF">NCTC12022_01456</name>
</gene>
<dbReference type="PATRIC" id="fig|453.4.peg.275"/>
<dbReference type="RefSeq" id="WP_058443472.1">
    <property type="nucleotide sequence ID" value="NZ_CAAAHT010000023.1"/>
</dbReference>
<sequence length="72" mass="8260">MINNTLQVLIRRKEVERLTTLSRSRIYALMQQGIFPKPISLGKMSVAWVESEVQEWVAARIAGCRNTTEVLK</sequence>
<dbReference type="AlphaFoldDB" id="A0A0W0U842"/>
<dbReference type="STRING" id="453.Lfee_0252"/>
<dbReference type="InterPro" id="IPR052931">
    <property type="entry name" value="Prophage_regulatory_activator"/>
</dbReference>
<dbReference type="InterPro" id="IPR010260">
    <property type="entry name" value="AlpA"/>
</dbReference>
<proteinExistence type="predicted"/>
<dbReference type="Proteomes" id="UP000054698">
    <property type="component" value="Unassembled WGS sequence"/>
</dbReference>
<evidence type="ECO:0000313" key="2">
    <source>
        <dbReference type="EMBL" id="SPX60724.1"/>
    </source>
</evidence>
<dbReference type="OrthoDB" id="8455288at2"/>
<reference evidence="1 3" key="1">
    <citation type="submission" date="2015-11" db="EMBL/GenBank/DDBJ databases">
        <title>Genomic analysis of 38 Legionella species identifies large and diverse effector repertoires.</title>
        <authorList>
            <person name="Burstein D."/>
            <person name="Amaro F."/>
            <person name="Zusman T."/>
            <person name="Lifshitz Z."/>
            <person name="Cohen O."/>
            <person name="Gilbert J.A."/>
            <person name="Pupko T."/>
            <person name="Shuman H.A."/>
            <person name="Segal G."/>
        </authorList>
    </citation>
    <scope>NUCLEOTIDE SEQUENCE [LARGE SCALE GENOMIC DNA]</scope>
    <source>
        <strain evidence="1 3">WO-44C</strain>
    </source>
</reference>
<keyword evidence="3" id="KW-1185">Reference proteome</keyword>
<dbReference type="Proteomes" id="UP000251942">
    <property type="component" value="Unassembled WGS sequence"/>
</dbReference>
<dbReference type="Pfam" id="PF05930">
    <property type="entry name" value="Phage_AlpA"/>
    <property type="match status" value="1"/>
</dbReference>
<protein>
    <submittedName>
        <fullName evidence="1">Prophage CP4-57 regulatory protein AlpA</fullName>
    </submittedName>
</protein>
<dbReference type="Gene3D" id="1.10.238.160">
    <property type="match status" value="1"/>
</dbReference>
<dbReference type="PANTHER" id="PTHR36154:SF1">
    <property type="entry name" value="DNA-BINDING TRANSCRIPTIONAL ACTIVATOR ALPA"/>
    <property type="match status" value="1"/>
</dbReference>
<dbReference type="EMBL" id="UASS01000011">
    <property type="protein sequence ID" value="SPX60724.1"/>
    <property type="molecule type" value="Genomic_DNA"/>
</dbReference>
<name>A0A0W0U842_9GAMM</name>
<evidence type="ECO:0000313" key="3">
    <source>
        <dbReference type="Proteomes" id="UP000054698"/>
    </source>
</evidence>
<dbReference type="PANTHER" id="PTHR36154">
    <property type="entry name" value="DNA-BINDING TRANSCRIPTIONAL ACTIVATOR ALPA"/>
    <property type="match status" value="1"/>
</dbReference>